<evidence type="ECO:0000313" key="3">
    <source>
        <dbReference type="WBParaSite" id="SSLN_0000690401-mRNA-1"/>
    </source>
</evidence>
<evidence type="ECO:0000313" key="1">
    <source>
        <dbReference type="EMBL" id="VDL93077.1"/>
    </source>
</evidence>
<reference evidence="1 2" key="2">
    <citation type="submission" date="2018-11" db="EMBL/GenBank/DDBJ databases">
        <authorList>
            <consortium name="Pathogen Informatics"/>
        </authorList>
    </citation>
    <scope>NUCLEOTIDE SEQUENCE [LARGE SCALE GENOMIC DNA]</scope>
    <source>
        <strain evidence="1 2">NST_G2</strain>
    </source>
</reference>
<organism evidence="3">
    <name type="scientific">Schistocephalus solidus</name>
    <name type="common">Tapeworm</name>
    <dbReference type="NCBI Taxonomy" id="70667"/>
    <lineage>
        <taxon>Eukaryota</taxon>
        <taxon>Metazoa</taxon>
        <taxon>Spiralia</taxon>
        <taxon>Lophotrochozoa</taxon>
        <taxon>Platyhelminthes</taxon>
        <taxon>Cestoda</taxon>
        <taxon>Eucestoda</taxon>
        <taxon>Diphyllobothriidea</taxon>
        <taxon>Diphyllobothriidae</taxon>
        <taxon>Schistocephalus</taxon>
    </lineage>
</organism>
<gene>
    <name evidence="1" type="ORF">SSLN_LOCUS6692</name>
</gene>
<accession>A0A183SR44</accession>
<reference evidence="3" key="1">
    <citation type="submission" date="2016-06" db="UniProtKB">
        <authorList>
            <consortium name="WormBaseParasite"/>
        </authorList>
    </citation>
    <scope>IDENTIFICATION</scope>
</reference>
<dbReference type="WBParaSite" id="SSLN_0000690401-mRNA-1">
    <property type="protein sequence ID" value="SSLN_0000690401-mRNA-1"/>
    <property type="gene ID" value="SSLN_0000690401"/>
</dbReference>
<sequence>MRIQIDVAIDTLCAGVPSFEEFACLFGASHEDHFISLPVEAEVAINGVRKHERQGMASVDAQFVFVYVGPESSACMDYVSARAIRTSKAKNNIGLLLFGYGILSTL</sequence>
<dbReference type="EMBL" id="UYSU01033809">
    <property type="protein sequence ID" value="VDL93077.1"/>
    <property type="molecule type" value="Genomic_DNA"/>
</dbReference>
<keyword evidence="2" id="KW-1185">Reference proteome</keyword>
<dbReference type="AlphaFoldDB" id="A0A183SR44"/>
<protein>
    <submittedName>
        <fullName evidence="3">Transposase</fullName>
    </submittedName>
</protein>
<dbReference type="Proteomes" id="UP000275846">
    <property type="component" value="Unassembled WGS sequence"/>
</dbReference>
<proteinExistence type="predicted"/>
<name>A0A183SR44_SCHSO</name>
<evidence type="ECO:0000313" key="2">
    <source>
        <dbReference type="Proteomes" id="UP000275846"/>
    </source>
</evidence>